<reference evidence="1" key="1">
    <citation type="submission" date="2015-05" db="EMBL/GenBank/DDBJ databases">
        <authorList>
            <person name="Rattei Thomas"/>
        </authorList>
    </citation>
    <scope>NUCLEOTIDE SEQUENCE</scope>
    <source>
        <strain evidence="1">DC9</strain>
    </source>
</reference>
<organism evidence="1">
    <name type="scientific">Chlamydia pneumoniae</name>
    <name type="common">Chlamydophila pneumoniae</name>
    <dbReference type="NCBI Taxonomy" id="83558"/>
    <lineage>
        <taxon>Bacteria</taxon>
        <taxon>Pseudomonadati</taxon>
        <taxon>Chlamydiota</taxon>
        <taxon>Chlamydiia</taxon>
        <taxon>Chlamydiales</taxon>
        <taxon>Chlamydiaceae</taxon>
        <taxon>Chlamydia/Chlamydophila group</taxon>
        <taxon>Chlamydia</taxon>
    </lineage>
</organism>
<accession>A0A0F7WWT6</accession>
<dbReference type="Pfam" id="PF06587">
    <property type="entry name" value="DUF1137"/>
    <property type="match status" value="1"/>
</dbReference>
<sequence length="162" mass="18554">MTKFLYCGLFYSLGLLVLAFGTMVAIIQVDQICDVSCMNKHFQESPPFLKIKKVNVSKQICSPEERFFHCKIDKSCMELHFPQSSYSCKEYLTRISGHILTQNFEKQMQFRGNSGLLNYQDGSLHVYDCRFQVDPLPGYGSPDKEDSSSGGMKTLYLSLFRN</sequence>
<proteinExistence type="predicted"/>
<dbReference type="AlphaFoldDB" id="A0A0F7WWT6"/>
<gene>
    <name evidence="1" type="ORF">BN1224_DC9_BW_00290</name>
</gene>
<dbReference type="EMBL" id="LN847053">
    <property type="protein sequence ID" value="CRI42844.1"/>
    <property type="molecule type" value="Genomic_DNA"/>
</dbReference>
<name>A0A0F7WWT6_CHLPN</name>
<evidence type="ECO:0000313" key="1">
    <source>
        <dbReference type="EMBL" id="CRI42844.1"/>
    </source>
</evidence>
<protein>
    <submittedName>
        <fullName evidence="1">Uncharacterized protein</fullName>
    </submittedName>
</protein>
<dbReference type="InterPro" id="IPR010564">
    <property type="entry name" value="DUF1137"/>
</dbReference>